<feature type="compositionally biased region" description="Low complexity" evidence="1">
    <location>
        <begin position="278"/>
        <end position="291"/>
    </location>
</feature>
<evidence type="ECO:0000256" key="1">
    <source>
        <dbReference type="SAM" id="MobiDB-lite"/>
    </source>
</evidence>
<keyword evidence="3" id="KW-1185">Reference proteome</keyword>
<name>A0A3M6U408_POCDA</name>
<organism evidence="2 3">
    <name type="scientific">Pocillopora damicornis</name>
    <name type="common">Cauliflower coral</name>
    <name type="synonym">Millepora damicornis</name>
    <dbReference type="NCBI Taxonomy" id="46731"/>
    <lineage>
        <taxon>Eukaryota</taxon>
        <taxon>Metazoa</taxon>
        <taxon>Cnidaria</taxon>
        <taxon>Anthozoa</taxon>
        <taxon>Hexacorallia</taxon>
        <taxon>Scleractinia</taxon>
        <taxon>Astrocoeniina</taxon>
        <taxon>Pocilloporidae</taxon>
        <taxon>Pocillopora</taxon>
    </lineage>
</organism>
<comment type="caution">
    <text evidence="2">The sequence shown here is derived from an EMBL/GenBank/DDBJ whole genome shotgun (WGS) entry which is preliminary data.</text>
</comment>
<feature type="compositionally biased region" description="Polar residues" evidence="1">
    <location>
        <begin position="227"/>
        <end position="245"/>
    </location>
</feature>
<dbReference type="GO" id="GO:0003712">
    <property type="term" value="F:transcription coregulator activity"/>
    <property type="evidence" value="ECO:0007669"/>
    <property type="project" value="TreeGrafter"/>
</dbReference>
<feature type="region of interest" description="Disordered" evidence="1">
    <location>
        <begin position="24"/>
        <end position="59"/>
    </location>
</feature>
<dbReference type="GO" id="GO:0006357">
    <property type="term" value="P:regulation of transcription by RNA polymerase II"/>
    <property type="evidence" value="ECO:0007669"/>
    <property type="project" value="TreeGrafter"/>
</dbReference>
<reference evidence="2 3" key="1">
    <citation type="journal article" date="2018" name="Sci. Rep.">
        <title>Comparative analysis of the Pocillopora damicornis genome highlights role of immune system in coral evolution.</title>
        <authorList>
            <person name="Cunning R."/>
            <person name="Bay R.A."/>
            <person name="Gillette P."/>
            <person name="Baker A.C."/>
            <person name="Traylor-Knowles N."/>
        </authorList>
    </citation>
    <scope>NUCLEOTIDE SEQUENCE [LARGE SCALE GENOMIC DNA]</scope>
    <source>
        <strain evidence="2">RSMAS</strain>
        <tissue evidence="2">Whole animal</tissue>
    </source>
</reference>
<accession>A0A3M6U408</accession>
<feature type="region of interest" description="Disordered" evidence="1">
    <location>
        <begin position="184"/>
        <end position="366"/>
    </location>
</feature>
<protein>
    <recommendedName>
        <fullName evidence="4">G protein pathway suppressor 2</fullName>
    </recommendedName>
</protein>
<evidence type="ECO:0000313" key="2">
    <source>
        <dbReference type="EMBL" id="RMX48299.1"/>
    </source>
</evidence>
<dbReference type="EMBL" id="RCHS01002300">
    <property type="protein sequence ID" value="RMX48299.1"/>
    <property type="molecule type" value="Genomic_DNA"/>
</dbReference>
<dbReference type="Pfam" id="PF15991">
    <property type="entry name" value="G_path_suppress"/>
    <property type="match status" value="1"/>
</dbReference>
<feature type="compositionally biased region" description="Basic and acidic residues" evidence="1">
    <location>
        <begin position="36"/>
        <end position="59"/>
    </location>
</feature>
<feature type="compositionally biased region" description="Low complexity" evidence="1">
    <location>
        <begin position="246"/>
        <end position="270"/>
    </location>
</feature>
<proteinExistence type="predicted"/>
<dbReference type="Proteomes" id="UP000275408">
    <property type="component" value="Unassembled WGS sequence"/>
</dbReference>
<feature type="compositionally biased region" description="Polar residues" evidence="1">
    <location>
        <begin position="353"/>
        <end position="366"/>
    </location>
</feature>
<feature type="compositionally biased region" description="Polar residues" evidence="1">
    <location>
        <begin position="302"/>
        <end position="324"/>
    </location>
</feature>
<gene>
    <name evidence="2" type="ORF">pdam_00014722</name>
</gene>
<dbReference type="AlphaFoldDB" id="A0A3M6U408"/>
<dbReference type="GO" id="GO:0005667">
    <property type="term" value="C:transcription regulator complex"/>
    <property type="evidence" value="ECO:0007669"/>
    <property type="project" value="TreeGrafter"/>
</dbReference>
<dbReference type="InterPro" id="IPR026094">
    <property type="entry name" value="GPS2"/>
</dbReference>
<feature type="non-terminal residue" evidence="2">
    <location>
        <position position="401"/>
    </location>
</feature>
<dbReference type="PANTHER" id="PTHR22654">
    <property type="entry name" value="G PROTEIN PATHWAY SUPPRESSOR 2"/>
    <property type="match status" value="1"/>
</dbReference>
<evidence type="ECO:0000313" key="3">
    <source>
        <dbReference type="Proteomes" id="UP000275408"/>
    </source>
</evidence>
<evidence type="ECO:0008006" key="4">
    <source>
        <dbReference type="Google" id="ProtNLM"/>
    </source>
</evidence>
<sequence length="401" mass="45016">MPVLIERTRPPKAQLRAVHAYIRRQREKGKQALAESKAKEEEEKQRKKEEEKKKETVEDVKKEIAELEAKLEQLKQKKHDLFSQFKRALNYENELKRQQENQAALKASVNVTTSSRGVLGLPTGQPFISQSVPPQPGLMDAVPNSGVIRRPSSPSRAHPLSGFIQAQIHSQQLQNLQLPHASYPSQTAQVRPTAAPERFPGYPHGQVQAPVITGNQTESRFPGKQHPPSQLPTTGTPQESPAQFNRQPLQQGGQPQQYHQQQSSQSQSRQVPYDAGHQSQQMVPPQQQQQHQKPEQRPSTGPGYSQNYQHEYQQHHLQGSQSTKRASHKFSPYPYSGSKSHHQGNAAKKYSGKYQSSQEGLQEVPPTQDTIIIRVAGVTSQEQDIVHPVANQSHPDITSEN</sequence>
<dbReference type="PANTHER" id="PTHR22654:SF2">
    <property type="entry name" value="G PROTEIN PATHWAY SUPPRESSOR 2"/>
    <property type="match status" value="1"/>
</dbReference>
<dbReference type="OrthoDB" id="5989485at2759"/>
<dbReference type="STRING" id="46731.A0A3M6U408"/>